<dbReference type="OrthoDB" id="9803035at2"/>
<keyword evidence="10" id="KW-1133">Transmembrane helix</keyword>
<dbReference type="SMART" id="SM00563">
    <property type="entry name" value="PlsC"/>
    <property type="match status" value="1"/>
</dbReference>
<evidence type="ECO:0000256" key="1">
    <source>
        <dbReference type="ARBA" id="ARBA00001141"/>
    </source>
</evidence>
<keyword evidence="9" id="KW-0594">Phospholipid biosynthesis</keyword>
<keyword evidence="10" id="KW-0472">Membrane</keyword>
<dbReference type="PANTHER" id="PTHR10434:SF66">
    <property type="entry name" value="PHOSPHOLIPID_GLYCEROL ACYLTRANSFERASE DOMAIN-CONTAINING PROTEIN"/>
    <property type="match status" value="1"/>
</dbReference>
<proteinExistence type="inferred from homology"/>
<evidence type="ECO:0000256" key="2">
    <source>
        <dbReference type="ARBA" id="ARBA00004728"/>
    </source>
</evidence>
<keyword evidence="8 9" id="KW-0012">Acyltransferase</keyword>
<comment type="catalytic activity">
    <reaction evidence="1 9">
        <text>a 1-acyl-sn-glycero-3-phosphate + an acyl-CoA = a 1,2-diacyl-sn-glycero-3-phosphate + CoA</text>
        <dbReference type="Rhea" id="RHEA:19709"/>
        <dbReference type="ChEBI" id="CHEBI:57287"/>
        <dbReference type="ChEBI" id="CHEBI:57970"/>
        <dbReference type="ChEBI" id="CHEBI:58342"/>
        <dbReference type="ChEBI" id="CHEBI:58608"/>
        <dbReference type="EC" id="2.3.1.51"/>
    </reaction>
</comment>
<comment type="pathway">
    <text evidence="3">Lipid metabolism.</text>
</comment>
<dbReference type="PaxDb" id="1198114-AciX9_2815"/>
<gene>
    <name evidence="12" type="ordered locus">AciX9_2815</name>
</gene>
<comment type="domain">
    <text evidence="9">The HXXXXD motif is essential for acyltransferase activity and may constitute the binding site for the phosphate moiety of the glycerol-3-phosphate.</text>
</comment>
<sequence>MFATFKMLFVFSFFGSIAGVIGIPISFVLGNVRRLYKISMWIVRTGVRAAGIRVEVSGTEHVPAGQSCIFMCNHVSNLDPPVVLPAIPGQSSVLLKQELMKIPILGTAMRMAKFVPVERGAKRDAAAASVTAAGEALRSGLHILVFPEGTRAVDGRLSKFKKGPFFLAQQTGAPVIPVAVSGTQTMMRKGSAAITPGVAKVEMLTPIFPGEYGSREEMLRAVYEAIAEALPVGMKPVE</sequence>
<dbReference type="NCBIfam" id="TIGR00530">
    <property type="entry name" value="AGP_acyltrn"/>
    <property type="match status" value="1"/>
</dbReference>
<evidence type="ECO:0000313" key="13">
    <source>
        <dbReference type="Proteomes" id="UP000000343"/>
    </source>
</evidence>
<dbReference type="Pfam" id="PF01553">
    <property type="entry name" value="Acyltransferase"/>
    <property type="match status" value="1"/>
</dbReference>
<keyword evidence="10" id="KW-0812">Transmembrane</keyword>
<comment type="pathway">
    <text evidence="2">Phospholipid metabolism; CDP-diacylglycerol biosynthesis; CDP-diacylglycerol from sn-glycerol 3-phosphate: step 2/3.</text>
</comment>
<evidence type="ECO:0000256" key="3">
    <source>
        <dbReference type="ARBA" id="ARBA00005189"/>
    </source>
</evidence>
<dbReference type="GO" id="GO:0003841">
    <property type="term" value="F:1-acylglycerol-3-phosphate O-acyltransferase activity"/>
    <property type="evidence" value="ECO:0007669"/>
    <property type="project" value="UniProtKB-UniRule"/>
</dbReference>
<dbReference type="STRING" id="1198114.AciX9_2815"/>
<dbReference type="CDD" id="cd07989">
    <property type="entry name" value="LPLAT_AGPAT-like"/>
    <property type="match status" value="1"/>
</dbReference>
<dbReference type="InterPro" id="IPR002123">
    <property type="entry name" value="Plipid/glycerol_acylTrfase"/>
</dbReference>
<feature type="transmembrane region" description="Helical" evidence="10">
    <location>
        <begin position="6"/>
        <end position="30"/>
    </location>
</feature>
<keyword evidence="9" id="KW-0443">Lipid metabolism</keyword>
<dbReference type="GO" id="GO:0006654">
    <property type="term" value="P:phosphatidic acid biosynthetic process"/>
    <property type="evidence" value="ECO:0007669"/>
    <property type="project" value="TreeGrafter"/>
</dbReference>
<dbReference type="AlphaFoldDB" id="E8WYD2"/>
<evidence type="ECO:0000256" key="10">
    <source>
        <dbReference type="SAM" id="Phobius"/>
    </source>
</evidence>
<reference evidence="13" key="1">
    <citation type="submission" date="2011-01" db="EMBL/GenBank/DDBJ databases">
        <title>Complete sequence of chromosome of Acidobacterium sp. MP5ACTX9.</title>
        <authorList>
            <consortium name="US DOE Joint Genome Institute"/>
            <person name="Lucas S."/>
            <person name="Copeland A."/>
            <person name="Lapidus A."/>
            <person name="Cheng J.-F."/>
            <person name="Goodwin L."/>
            <person name="Pitluck S."/>
            <person name="Teshima H."/>
            <person name="Detter J.C."/>
            <person name="Han C."/>
            <person name="Tapia R."/>
            <person name="Land M."/>
            <person name="Hauser L."/>
            <person name="Kyrpides N."/>
            <person name="Ivanova N."/>
            <person name="Ovchinnikova G."/>
            <person name="Pagani I."/>
            <person name="Rawat S.R."/>
            <person name="Mannisto M."/>
            <person name="Haggblom M.M."/>
            <person name="Woyke T."/>
        </authorList>
    </citation>
    <scope>NUCLEOTIDE SEQUENCE [LARGE SCALE GENOMIC DNA]</scope>
    <source>
        <strain evidence="13">MP5ACTX9</strain>
    </source>
</reference>
<accession>E8WYD2</accession>
<comment type="similarity">
    <text evidence="4 9">Belongs to the 1-acyl-sn-glycerol-3-phosphate acyltransferase family.</text>
</comment>
<dbReference type="Proteomes" id="UP000000343">
    <property type="component" value="Chromosome"/>
</dbReference>
<keyword evidence="13" id="KW-1185">Reference proteome</keyword>
<dbReference type="eggNOG" id="COG0204">
    <property type="taxonomic scope" value="Bacteria"/>
</dbReference>
<dbReference type="GO" id="GO:0016020">
    <property type="term" value="C:membrane"/>
    <property type="evidence" value="ECO:0007669"/>
    <property type="project" value="InterPro"/>
</dbReference>
<keyword evidence="7 9" id="KW-0808">Transferase</keyword>
<evidence type="ECO:0000256" key="4">
    <source>
        <dbReference type="ARBA" id="ARBA00008655"/>
    </source>
</evidence>
<dbReference type="HOGENOM" id="CLU_027938_6_3_0"/>
<feature type="domain" description="Phospholipid/glycerol acyltransferase" evidence="11">
    <location>
        <begin position="68"/>
        <end position="183"/>
    </location>
</feature>
<evidence type="ECO:0000256" key="8">
    <source>
        <dbReference type="ARBA" id="ARBA00023315"/>
    </source>
</evidence>
<evidence type="ECO:0000256" key="6">
    <source>
        <dbReference type="ARBA" id="ARBA00016139"/>
    </source>
</evidence>
<dbReference type="PANTHER" id="PTHR10434">
    <property type="entry name" value="1-ACYL-SN-GLYCEROL-3-PHOSPHATE ACYLTRANSFERASE"/>
    <property type="match status" value="1"/>
</dbReference>
<protein>
    <recommendedName>
        <fullName evidence="6 9">1-acyl-sn-glycerol-3-phosphate acyltransferase</fullName>
        <ecNumber evidence="5 9">2.3.1.51</ecNumber>
    </recommendedName>
</protein>
<keyword evidence="9" id="KW-1208">Phospholipid metabolism</keyword>
<dbReference type="InterPro" id="IPR004552">
    <property type="entry name" value="AGP_acyltrans"/>
</dbReference>
<evidence type="ECO:0000256" key="7">
    <source>
        <dbReference type="ARBA" id="ARBA00022679"/>
    </source>
</evidence>
<evidence type="ECO:0000259" key="11">
    <source>
        <dbReference type="SMART" id="SM00563"/>
    </source>
</evidence>
<evidence type="ECO:0000256" key="9">
    <source>
        <dbReference type="RuleBase" id="RU361267"/>
    </source>
</evidence>
<evidence type="ECO:0000256" key="5">
    <source>
        <dbReference type="ARBA" id="ARBA00013211"/>
    </source>
</evidence>
<organism evidence="13">
    <name type="scientific">Granulicella tundricola (strain ATCC BAA-1859 / DSM 23138 / MP5ACTX9)</name>
    <dbReference type="NCBI Taxonomy" id="1198114"/>
    <lineage>
        <taxon>Bacteria</taxon>
        <taxon>Pseudomonadati</taxon>
        <taxon>Acidobacteriota</taxon>
        <taxon>Terriglobia</taxon>
        <taxon>Terriglobales</taxon>
        <taxon>Acidobacteriaceae</taxon>
        <taxon>Granulicella</taxon>
    </lineage>
</organism>
<dbReference type="KEGG" id="acm:AciX9_2815"/>
<dbReference type="EC" id="2.3.1.51" evidence="5 9"/>
<dbReference type="SUPFAM" id="SSF69593">
    <property type="entry name" value="Glycerol-3-phosphate (1)-acyltransferase"/>
    <property type="match status" value="1"/>
</dbReference>
<keyword evidence="9" id="KW-0444">Lipid biosynthesis</keyword>
<dbReference type="EMBL" id="CP002480">
    <property type="protein sequence ID" value="ADW69838.1"/>
    <property type="molecule type" value="Genomic_DNA"/>
</dbReference>
<evidence type="ECO:0000313" key="12">
    <source>
        <dbReference type="EMBL" id="ADW69838.1"/>
    </source>
</evidence>
<name>E8WYD2_GRATM</name>